<dbReference type="SMART" id="SM00546">
    <property type="entry name" value="CUE"/>
    <property type="match status" value="2"/>
</dbReference>
<dbReference type="PROSITE" id="PS50828">
    <property type="entry name" value="SMR"/>
    <property type="match status" value="1"/>
</dbReference>
<dbReference type="PROSITE" id="PS50030">
    <property type="entry name" value="UBA"/>
    <property type="match status" value="1"/>
</dbReference>
<dbReference type="PROSITE" id="PS51140">
    <property type="entry name" value="CUE"/>
    <property type="match status" value="2"/>
</dbReference>
<feature type="domain" description="UBA" evidence="1">
    <location>
        <begin position="18"/>
        <end position="60"/>
    </location>
</feature>
<sequence>MTDKGETLEEKKSNFDTSIDDSKLCQLIEMFPEMDTETITNALRSSKNNLDLAISFLLSDVASDTNIKSISDDDENIKTPKLVDLYEMFPKINSNIIRSYYNSHERDVKRTIVALLDYELLSAEDINDQKRVERRIKNTIEDGNVNSWKSYNEKINLILKFTEVDAVSAKRYYQQNHMNPLMAIIYIIQKNIKSEQTIRPATSPATTGSTRTQLGGRVQSVNGFAYKPKIFDEDKEPPCSVSGVDINARPWSNREKFVYSKSSSEIVELGNLISSNVDFRSINPVFVTHAIKYYNGCVAQTVDLLILLCSNKCSKFTFINEDTNSDFIETNSWRSKSSTKAPRGSYKTISNDIKQKYEPQSQKIDINYTLDHLFENYRLDFHGLLPSQAVEILSRALTKWWNAEVEERELRRKRLNLVNVCCVNPLIVITGRGIHSVGGISKVRIQVKKFLENKNYVFDEEPSFFTVYGKRPS</sequence>
<evidence type="ECO:0000313" key="5">
    <source>
        <dbReference type="Proteomes" id="UP000196158"/>
    </source>
</evidence>
<dbReference type="Gene3D" id="3.30.1370.110">
    <property type="match status" value="1"/>
</dbReference>
<dbReference type="EMBL" id="FXLY01000002">
    <property type="protein sequence ID" value="SMN18890.1"/>
    <property type="molecule type" value="Genomic_DNA"/>
</dbReference>
<evidence type="ECO:0000259" key="2">
    <source>
        <dbReference type="PROSITE" id="PS50828"/>
    </source>
</evidence>
<protein>
    <recommendedName>
        <fullName evidence="6">Smr domain-containing protein</fullName>
    </recommendedName>
</protein>
<feature type="domain" description="CUE" evidence="3">
    <location>
        <begin position="77"/>
        <end position="120"/>
    </location>
</feature>
<dbReference type="InterPro" id="IPR002625">
    <property type="entry name" value="Smr_dom"/>
</dbReference>
<dbReference type="InterPro" id="IPR015940">
    <property type="entry name" value="UBA"/>
</dbReference>
<name>A0A1X7R0B3_9SACH</name>
<keyword evidence="5" id="KW-1185">Reference proteome</keyword>
<dbReference type="SUPFAM" id="SSF46934">
    <property type="entry name" value="UBA-like"/>
    <property type="match status" value="1"/>
</dbReference>
<dbReference type="CDD" id="cd14279">
    <property type="entry name" value="CUE"/>
    <property type="match status" value="1"/>
</dbReference>
<accession>A0A1X7R0B3</accession>
<dbReference type="Pfam" id="PF02845">
    <property type="entry name" value="CUE"/>
    <property type="match status" value="1"/>
</dbReference>
<evidence type="ECO:0008006" key="6">
    <source>
        <dbReference type="Google" id="ProtNLM"/>
    </source>
</evidence>
<dbReference type="InterPro" id="IPR052772">
    <property type="entry name" value="Endo/PolyKinase_Domain-Protein"/>
</dbReference>
<feature type="domain" description="Smr" evidence="2">
    <location>
        <begin position="379"/>
        <end position="452"/>
    </location>
</feature>
<dbReference type="STRING" id="1789683.A0A1X7R0B3"/>
<dbReference type="PANTHER" id="PTHR46535">
    <property type="entry name" value="NEDD4-BINDING PROTEIN 2"/>
    <property type="match status" value="1"/>
</dbReference>
<reference evidence="4 5" key="1">
    <citation type="submission" date="2017-04" db="EMBL/GenBank/DDBJ databases">
        <authorList>
            <person name="Afonso C.L."/>
            <person name="Miller P.J."/>
            <person name="Scott M.A."/>
            <person name="Spackman E."/>
            <person name="Goraichik I."/>
            <person name="Dimitrov K.M."/>
            <person name="Suarez D.L."/>
            <person name="Swayne D.E."/>
        </authorList>
    </citation>
    <scope>NUCLEOTIDE SEQUENCE [LARGE SCALE GENOMIC DNA]</scope>
</reference>
<dbReference type="AlphaFoldDB" id="A0A1X7R0B3"/>
<dbReference type="InterPro" id="IPR003892">
    <property type="entry name" value="CUE"/>
</dbReference>
<dbReference type="Gene3D" id="1.10.8.10">
    <property type="entry name" value="DNA helicase RuvA subunit, C-terminal domain"/>
    <property type="match status" value="2"/>
</dbReference>
<dbReference type="PANTHER" id="PTHR46535:SF1">
    <property type="entry name" value="NEDD4-BINDING PROTEIN 2"/>
    <property type="match status" value="1"/>
</dbReference>
<dbReference type="InterPro" id="IPR009060">
    <property type="entry name" value="UBA-like_sf"/>
</dbReference>
<dbReference type="SMART" id="SM00463">
    <property type="entry name" value="SMR"/>
    <property type="match status" value="1"/>
</dbReference>
<proteinExistence type="predicted"/>
<dbReference type="GO" id="GO:0043130">
    <property type="term" value="F:ubiquitin binding"/>
    <property type="evidence" value="ECO:0007669"/>
    <property type="project" value="InterPro"/>
</dbReference>
<dbReference type="Proteomes" id="UP000196158">
    <property type="component" value="Unassembled WGS sequence"/>
</dbReference>
<dbReference type="GO" id="GO:0004519">
    <property type="term" value="F:endonuclease activity"/>
    <property type="evidence" value="ECO:0007669"/>
    <property type="project" value="TreeGrafter"/>
</dbReference>
<dbReference type="InterPro" id="IPR036063">
    <property type="entry name" value="Smr_dom_sf"/>
</dbReference>
<feature type="domain" description="CUE" evidence="3">
    <location>
        <begin position="19"/>
        <end position="62"/>
    </location>
</feature>
<gene>
    <name evidence="4" type="ORF">KASA_0Q14476G</name>
</gene>
<dbReference type="GO" id="GO:0005634">
    <property type="term" value="C:nucleus"/>
    <property type="evidence" value="ECO:0007669"/>
    <property type="project" value="TreeGrafter"/>
</dbReference>
<evidence type="ECO:0000259" key="3">
    <source>
        <dbReference type="PROSITE" id="PS51140"/>
    </source>
</evidence>
<dbReference type="SUPFAM" id="SSF160443">
    <property type="entry name" value="SMR domain-like"/>
    <property type="match status" value="1"/>
</dbReference>
<dbReference type="OrthoDB" id="4080456at2759"/>
<evidence type="ECO:0000313" key="4">
    <source>
        <dbReference type="EMBL" id="SMN18890.1"/>
    </source>
</evidence>
<organism evidence="4 5">
    <name type="scientific">Maudiozyma saulgeensis</name>
    <dbReference type="NCBI Taxonomy" id="1789683"/>
    <lineage>
        <taxon>Eukaryota</taxon>
        <taxon>Fungi</taxon>
        <taxon>Dikarya</taxon>
        <taxon>Ascomycota</taxon>
        <taxon>Saccharomycotina</taxon>
        <taxon>Saccharomycetes</taxon>
        <taxon>Saccharomycetales</taxon>
        <taxon>Saccharomycetaceae</taxon>
        <taxon>Maudiozyma</taxon>
    </lineage>
</organism>
<evidence type="ECO:0000259" key="1">
    <source>
        <dbReference type="PROSITE" id="PS50030"/>
    </source>
</evidence>